<dbReference type="InterPro" id="IPR035965">
    <property type="entry name" value="PAS-like_dom_sf"/>
</dbReference>
<dbReference type="CDD" id="cd00130">
    <property type="entry name" value="PAS"/>
    <property type="match status" value="1"/>
</dbReference>
<dbReference type="EMBL" id="JACHHG010000001">
    <property type="protein sequence ID" value="MBB6096999.1"/>
    <property type="molecule type" value="Genomic_DNA"/>
</dbReference>
<dbReference type="SMART" id="SM00471">
    <property type="entry name" value="HDc"/>
    <property type="match status" value="1"/>
</dbReference>
<evidence type="ECO:0000313" key="4">
    <source>
        <dbReference type="EMBL" id="MBB6096999.1"/>
    </source>
</evidence>
<sequence>MAHPPTTDFPLRIRGPLEGLEQARRLLEASGFQAETSEVVHLDQHPHALFVLDAAGTILYLNRSWREYSGLEISDCLGRPIRELLSFDPAATPGGGLCENAELHALHGTRRVRVAWRGDGEYMAGSLESIRAPNEEIFRLERQINELNLALEGCLLALLRTLLPSEVDHARRVASFAARLGEALHFGPHELEAVKLGGLLHDIGKTRLPASLLHKHRLNREESRLYHRHPEWGLEVVMDVTFLSEQARQAIYYHHEAYGGGGYPSGVSGEEIPLTARVVAVADAFDNLTGPAPHARMGPREAVSHLVSLAGMLLDPRLVDVFINDVLHLAPTLEEVNALALAYS</sequence>
<evidence type="ECO:0000313" key="5">
    <source>
        <dbReference type="Proteomes" id="UP000569951"/>
    </source>
</evidence>
<name>A0A841HXP1_9DEIO</name>
<dbReference type="SUPFAM" id="SSF55785">
    <property type="entry name" value="PYP-like sensor domain (PAS domain)"/>
    <property type="match status" value="1"/>
</dbReference>
<reference evidence="4 5" key="1">
    <citation type="submission" date="2020-08" db="EMBL/GenBank/DDBJ databases">
        <title>Genomic Encyclopedia of Type Strains, Phase IV (KMG-IV): sequencing the most valuable type-strain genomes for metagenomic binning, comparative biology and taxonomic classification.</title>
        <authorList>
            <person name="Goeker M."/>
        </authorList>
    </citation>
    <scope>NUCLEOTIDE SEQUENCE [LARGE SCALE GENOMIC DNA]</scope>
    <source>
        <strain evidence="4 5">DSM 21458</strain>
    </source>
</reference>
<dbReference type="SUPFAM" id="SSF109604">
    <property type="entry name" value="HD-domain/PDEase-like"/>
    <property type="match status" value="1"/>
</dbReference>
<dbReference type="InterPro" id="IPR000014">
    <property type="entry name" value="PAS"/>
</dbReference>
<dbReference type="Pfam" id="PF13487">
    <property type="entry name" value="HD_5"/>
    <property type="match status" value="1"/>
</dbReference>
<organism evidence="4 5">
    <name type="scientific">Deinobacterium chartae</name>
    <dbReference type="NCBI Taxonomy" id="521158"/>
    <lineage>
        <taxon>Bacteria</taxon>
        <taxon>Thermotogati</taxon>
        <taxon>Deinococcota</taxon>
        <taxon>Deinococci</taxon>
        <taxon>Deinococcales</taxon>
        <taxon>Deinococcaceae</taxon>
        <taxon>Deinobacterium</taxon>
    </lineage>
</organism>
<gene>
    <name evidence="4" type="ORF">HNR42_000411</name>
</gene>
<keyword evidence="5" id="KW-1185">Reference proteome</keyword>
<dbReference type="Gene3D" id="1.10.3210.10">
    <property type="entry name" value="Hypothetical protein af1432"/>
    <property type="match status" value="1"/>
</dbReference>
<dbReference type="InterPro" id="IPR013767">
    <property type="entry name" value="PAS_fold"/>
</dbReference>
<dbReference type="PROSITE" id="PS51832">
    <property type="entry name" value="HD_GYP"/>
    <property type="match status" value="1"/>
</dbReference>
<dbReference type="AlphaFoldDB" id="A0A841HXP1"/>
<dbReference type="InterPro" id="IPR052020">
    <property type="entry name" value="Cyclic_di-GMP/3'3'-cGAMP_PDE"/>
</dbReference>
<dbReference type="Pfam" id="PF00989">
    <property type="entry name" value="PAS"/>
    <property type="match status" value="1"/>
</dbReference>
<dbReference type="PROSITE" id="PS50112">
    <property type="entry name" value="PAS"/>
    <property type="match status" value="1"/>
</dbReference>
<feature type="domain" description="HD" evidence="2">
    <location>
        <begin position="166"/>
        <end position="288"/>
    </location>
</feature>
<feature type="domain" description="HD-GYP" evidence="3">
    <location>
        <begin position="144"/>
        <end position="338"/>
    </location>
</feature>
<accession>A0A841HXP1</accession>
<dbReference type="Gene3D" id="3.30.450.20">
    <property type="entry name" value="PAS domain"/>
    <property type="match status" value="1"/>
</dbReference>
<dbReference type="InterPro" id="IPR003607">
    <property type="entry name" value="HD/PDEase_dom"/>
</dbReference>
<dbReference type="CDD" id="cd00077">
    <property type="entry name" value="HDc"/>
    <property type="match status" value="1"/>
</dbReference>
<dbReference type="PANTHER" id="PTHR45228">
    <property type="entry name" value="CYCLIC DI-GMP PHOSPHODIESTERASE TM_0186-RELATED"/>
    <property type="match status" value="1"/>
</dbReference>
<dbReference type="RefSeq" id="WP_183983958.1">
    <property type="nucleotide sequence ID" value="NZ_JACHHG010000001.1"/>
</dbReference>
<dbReference type="InterPro" id="IPR037522">
    <property type="entry name" value="HD_GYP_dom"/>
</dbReference>
<dbReference type="GO" id="GO:0006355">
    <property type="term" value="P:regulation of DNA-templated transcription"/>
    <property type="evidence" value="ECO:0007669"/>
    <property type="project" value="InterPro"/>
</dbReference>
<protein>
    <submittedName>
        <fullName evidence="4">PAS domain S-box-containing protein</fullName>
    </submittedName>
</protein>
<evidence type="ECO:0000259" key="1">
    <source>
        <dbReference type="PROSITE" id="PS50112"/>
    </source>
</evidence>
<proteinExistence type="predicted"/>
<dbReference type="PROSITE" id="PS51831">
    <property type="entry name" value="HD"/>
    <property type="match status" value="1"/>
</dbReference>
<dbReference type="Proteomes" id="UP000569951">
    <property type="component" value="Unassembled WGS sequence"/>
</dbReference>
<dbReference type="InterPro" id="IPR006674">
    <property type="entry name" value="HD_domain"/>
</dbReference>
<comment type="caution">
    <text evidence="4">The sequence shown here is derived from an EMBL/GenBank/DDBJ whole genome shotgun (WGS) entry which is preliminary data.</text>
</comment>
<feature type="domain" description="PAS" evidence="1">
    <location>
        <begin position="42"/>
        <end position="85"/>
    </location>
</feature>
<evidence type="ECO:0000259" key="3">
    <source>
        <dbReference type="PROSITE" id="PS51832"/>
    </source>
</evidence>
<evidence type="ECO:0000259" key="2">
    <source>
        <dbReference type="PROSITE" id="PS51831"/>
    </source>
</evidence>